<keyword evidence="3" id="KW-1185">Reference proteome</keyword>
<feature type="transmembrane region" description="Helical" evidence="1">
    <location>
        <begin position="79"/>
        <end position="96"/>
    </location>
</feature>
<keyword evidence="1" id="KW-1133">Transmembrane helix</keyword>
<evidence type="ECO:0000256" key="1">
    <source>
        <dbReference type="SAM" id="Phobius"/>
    </source>
</evidence>
<keyword evidence="1" id="KW-0812">Transmembrane</keyword>
<gene>
    <name evidence="2" type="ORF">OC25_05730</name>
</gene>
<name>A0A0C1FU54_9SPHI</name>
<sequence length="231" mass="27653">MIAKIAGELDFYQVLKLCTPRFNTYPYYFSLAFSLYFLYRDKTRFWRITNLYLFLVVLTQIIARYSAKVYHTNIGVYNVYIILEISYITYAFYVFLSQYIKIKNWLIGIYFGTMITYAMFTYLYGLNVYNAFTISLASVIFVIYGLMYFYLLIKDENYIDLSNHPAFWWVGGTLIFYFGSTLANFFDDLVQHVYLGKFNARVIIYTTLNIFLYAFWAYSFVCRARQRKLSH</sequence>
<keyword evidence="1" id="KW-0472">Membrane</keyword>
<dbReference type="OrthoDB" id="649648at2"/>
<evidence type="ECO:0000313" key="3">
    <source>
        <dbReference type="Proteomes" id="UP000031246"/>
    </source>
</evidence>
<dbReference type="Proteomes" id="UP000031246">
    <property type="component" value="Unassembled WGS sequence"/>
</dbReference>
<accession>A0A0C1FU54</accession>
<reference evidence="2 3" key="1">
    <citation type="submission" date="2014-10" db="EMBL/GenBank/DDBJ databases">
        <title>Pedobacter Kyungheensis.</title>
        <authorList>
            <person name="Anderson B.M."/>
            <person name="Newman J.D."/>
        </authorList>
    </citation>
    <scope>NUCLEOTIDE SEQUENCE [LARGE SCALE GENOMIC DNA]</scope>
    <source>
        <strain evidence="2 3">KACC 16221</strain>
    </source>
</reference>
<dbReference type="EMBL" id="JSYN01000005">
    <property type="protein sequence ID" value="KIA95348.1"/>
    <property type="molecule type" value="Genomic_DNA"/>
</dbReference>
<comment type="caution">
    <text evidence="2">The sequence shown here is derived from an EMBL/GenBank/DDBJ whole genome shotgun (WGS) entry which is preliminary data.</text>
</comment>
<feature type="transmembrane region" description="Helical" evidence="1">
    <location>
        <begin position="22"/>
        <end position="39"/>
    </location>
</feature>
<proteinExistence type="predicted"/>
<protein>
    <submittedName>
        <fullName evidence="2">Uncharacterized protein</fullName>
    </submittedName>
</protein>
<feature type="transmembrane region" description="Helical" evidence="1">
    <location>
        <begin position="198"/>
        <end position="221"/>
    </location>
</feature>
<dbReference type="AlphaFoldDB" id="A0A0C1FU54"/>
<dbReference type="RefSeq" id="WP_039472740.1">
    <property type="nucleotide sequence ID" value="NZ_JSYN01000005.1"/>
</dbReference>
<feature type="transmembrane region" description="Helical" evidence="1">
    <location>
        <begin position="105"/>
        <end position="125"/>
    </location>
</feature>
<feature type="transmembrane region" description="Helical" evidence="1">
    <location>
        <begin position="165"/>
        <end position="186"/>
    </location>
</feature>
<feature type="transmembrane region" description="Helical" evidence="1">
    <location>
        <begin position="51"/>
        <end position="67"/>
    </location>
</feature>
<feature type="transmembrane region" description="Helical" evidence="1">
    <location>
        <begin position="131"/>
        <end position="153"/>
    </location>
</feature>
<evidence type="ECO:0000313" key="2">
    <source>
        <dbReference type="EMBL" id="KIA95348.1"/>
    </source>
</evidence>
<organism evidence="2 3">
    <name type="scientific">Pedobacter kyungheensis</name>
    <dbReference type="NCBI Taxonomy" id="1069985"/>
    <lineage>
        <taxon>Bacteria</taxon>
        <taxon>Pseudomonadati</taxon>
        <taxon>Bacteroidota</taxon>
        <taxon>Sphingobacteriia</taxon>
        <taxon>Sphingobacteriales</taxon>
        <taxon>Sphingobacteriaceae</taxon>
        <taxon>Pedobacter</taxon>
    </lineage>
</organism>